<reference evidence="7" key="1">
    <citation type="journal article" date="2013" name="BMC Microbiol.">
        <title>Taxonomy and evolution of bacteriochlorophyll a-containing members of the OM60/NOR5 clade of marine gammaproteobacteria: description of Luminiphilus syltensis gen. nov., sp. nov., reclassification of Haliea rubra as Pseudohaliea rubra gen. nov., comb. nov., and emendation of Chromatocurvus halotolerans.</title>
        <authorList>
            <person name="Spring S."/>
            <person name="Riedel T."/>
            <person name="Sproer C."/>
            <person name="Yan S."/>
            <person name="Harder J."/>
            <person name="Fuchs B.M."/>
        </authorList>
    </citation>
    <scope>NUCLEOTIDE SEQUENCE [LARGE SCALE GENOMIC DNA]</scope>
    <source>
        <strain evidence="7">NOR51-B</strain>
    </source>
</reference>
<keyword evidence="3" id="KW-0324">Glycolysis</keyword>
<dbReference type="NCBIfam" id="TIGR00749">
    <property type="entry name" value="glk"/>
    <property type="match status" value="1"/>
</dbReference>
<feature type="binding site" evidence="3">
    <location>
        <begin position="11"/>
        <end position="16"/>
    </location>
    <ligand>
        <name>ATP</name>
        <dbReference type="ChEBI" id="CHEBI:30616"/>
    </ligand>
</feature>
<keyword evidence="5" id="KW-0812">Transmembrane</keyword>
<dbReference type="STRING" id="565045.NOR51B_866"/>
<evidence type="ECO:0000256" key="2">
    <source>
        <dbReference type="ARBA" id="ARBA00022777"/>
    </source>
</evidence>
<keyword evidence="1 3" id="KW-0808">Transferase</keyword>
<dbReference type="GO" id="GO:0005536">
    <property type="term" value="F:D-glucose binding"/>
    <property type="evidence" value="ECO:0007669"/>
    <property type="project" value="InterPro"/>
</dbReference>
<dbReference type="GO" id="GO:0006096">
    <property type="term" value="P:glycolytic process"/>
    <property type="evidence" value="ECO:0007669"/>
    <property type="project" value="UniProtKB-UniRule"/>
</dbReference>
<dbReference type="eggNOG" id="COG0837">
    <property type="taxonomic scope" value="Bacteria"/>
</dbReference>
<dbReference type="GO" id="GO:0005524">
    <property type="term" value="F:ATP binding"/>
    <property type="evidence" value="ECO:0007669"/>
    <property type="project" value="UniProtKB-UniRule"/>
</dbReference>
<dbReference type="SUPFAM" id="SSF53067">
    <property type="entry name" value="Actin-like ATPase domain"/>
    <property type="match status" value="1"/>
</dbReference>
<dbReference type="EC" id="2.7.1.2" evidence="3"/>
<keyword evidence="5" id="KW-1133">Transmembrane helix</keyword>
<keyword evidence="3" id="KW-0067">ATP-binding</keyword>
<evidence type="ECO:0000313" key="7">
    <source>
        <dbReference type="Proteomes" id="UP000004699"/>
    </source>
</evidence>
<evidence type="ECO:0000256" key="5">
    <source>
        <dbReference type="SAM" id="Phobius"/>
    </source>
</evidence>
<dbReference type="PANTHER" id="PTHR47690">
    <property type="entry name" value="GLUCOKINASE"/>
    <property type="match status" value="1"/>
</dbReference>
<dbReference type="HAMAP" id="MF_00524">
    <property type="entry name" value="Glucokinase"/>
    <property type="match status" value="1"/>
</dbReference>
<name>B8KWX8_9GAMM</name>
<feature type="transmembrane region" description="Helical" evidence="5">
    <location>
        <begin position="258"/>
        <end position="279"/>
    </location>
</feature>
<keyword evidence="3" id="KW-0547">Nucleotide-binding</keyword>
<sequence>MSEATQWHLVGDIGGTNARFGLFFDDPNQATDIASYRVADFPTFTGVLHQLMADAERLDHVEGPPASVCLAVAGPPHGDTISFTNSPWRFSIGMVEACTGAPRVRVINDFAAVARALPALSAEDLEQIGEGHQQPGATQVALGPGTGLGVAALVPGLDGRPSVVHGEGGHVDFAPVTDVEIEIFKRLRAQFGRVSIERLLCGDGIVNLYRALCDIHGVAAQKTSAGNIGSAAQQNSDPICAQTLRTFFTLLGSSAGNFALSFGALGGVFIAGGIAPRYVDLLRQSEFRARFLMKGRLADYLSTIPTFLITRPNIGLLGAALSLTD</sequence>
<dbReference type="OrthoDB" id="9800595at2"/>
<keyword evidence="7" id="KW-1185">Reference proteome</keyword>
<dbReference type="PANTHER" id="PTHR47690:SF1">
    <property type="entry name" value="GLUCOKINASE"/>
    <property type="match status" value="1"/>
</dbReference>
<evidence type="ECO:0000256" key="1">
    <source>
        <dbReference type="ARBA" id="ARBA00022679"/>
    </source>
</evidence>
<protein>
    <recommendedName>
        <fullName evidence="3">Glucokinase</fullName>
        <ecNumber evidence="3">2.7.1.2</ecNumber>
    </recommendedName>
    <alternativeName>
        <fullName evidence="3">Glucose kinase</fullName>
    </alternativeName>
</protein>
<dbReference type="InterPro" id="IPR043129">
    <property type="entry name" value="ATPase_NBD"/>
</dbReference>
<dbReference type="EMBL" id="DS999411">
    <property type="protein sequence ID" value="EED34926.1"/>
    <property type="molecule type" value="Genomic_DNA"/>
</dbReference>
<comment type="catalytic activity">
    <reaction evidence="3">
        <text>D-glucose + ATP = D-glucose 6-phosphate + ADP + H(+)</text>
        <dbReference type="Rhea" id="RHEA:17825"/>
        <dbReference type="ChEBI" id="CHEBI:4167"/>
        <dbReference type="ChEBI" id="CHEBI:15378"/>
        <dbReference type="ChEBI" id="CHEBI:30616"/>
        <dbReference type="ChEBI" id="CHEBI:61548"/>
        <dbReference type="ChEBI" id="CHEBI:456216"/>
        <dbReference type="EC" id="2.7.1.2"/>
    </reaction>
</comment>
<evidence type="ECO:0000256" key="3">
    <source>
        <dbReference type="HAMAP-Rule" id="MF_00524"/>
    </source>
</evidence>
<dbReference type="GO" id="GO:0005829">
    <property type="term" value="C:cytosol"/>
    <property type="evidence" value="ECO:0007669"/>
    <property type="project" value="TreeGrafter"/>
</dbReference>
<comment type="similarity">
    <text evidence="3 4">Belongs to the bacterial glucokinase family.</text>
</comment>
<dbReference type="RefSeq" id="WP_009019673.1">
    <property type="nucleotide sequence ID" value="NZ_DS999411.1"/>
</dbReference>
<dbReference type="AlphaFoldDB" id="B8KWX8"/>
<evidence type="ECO:0000313" key="6">
    <source>
        <dbReference type="EMBL" id="EED34926.1"/>
    </source>
</evidence>
<dbReference type="Gene3D" id="3.30.420.40">
    <property type="match status" value="1"/>
</dbReference>
<dbReference type="InterPro" id="IPR003836">
    <property type="entry name" value="Glucokinase"/>
</dbReference>
<feature type="transmembrane region" description="Helical" evidence="5">
    <location>
        <begin position="300"/>
        <end position="323"/>
    </location>
</feature>
<dbReference type="Proteomes" id="UP000004699">
    <property type="component" value="Unassembled WGS sequence"/>
</dbReference>
<gene>
    <name evidence="3 6" type="primary">glk</name>
    <name evidence="6" type="ORF">NOR51B_866</name>
</gene>
<proteinExistence type="inferred from homology"/>
<comment type="subcellular location">
    <subcellularLocation>
        <location evidence="3">Cytoplasm</location>
    </subcellularLocation>
</comment>
<evidence type="ECO:0000256" key="4">
    <source>
        <dbReference type="RuleBase" id="RU004046"/>
    </source>
</evidence>
<keyword evidence="2 3" id="KW-0418">Kinase</keyword>
<dbReference type="Pfam" id="PF02685">
    <property type="entry name" value="Glucokinase"/>
    <property type="match status" value="1"/>
</dbReference>
<organism evidence="6 7">
    <name type="scientific">Luminiphilus syltensis NOR5-1B</name>
    <dbReference type="NCBI Taxonomy" id="565045"/>
    <lineage>
        <taxon>Bacteria</taxon>
        <taxon>Pseudomonadati</taxon>
        <taxon>Pseudomonadota</taxon>
        <taxon>Gammaproteobacteria</taxon>
        <taxon>Cellvibrionales</taxon>
        <taxon>Halieaceae</taxon>
        <taxon>Luminiphilus</taxon>
    </lineage>
</organism>
<keyword evidence="3" id="KW-0963">Cytoplasm</keyword>
<accession>B8KWX8</accession>
<dbReference type="InterPro" id="IPR050201">
    <property type="entry name" value="Bacterial_glucokinase"/>
</dbReference>
<dbReference type="Gene3D" id="3.40.367.20">
    <property type="match status" value="1"/>
</dbReference>
<dbReference type="HOGENOM" id="CLU_042582_1_0_6"/>
<keyword evidence="5" id="KW-0472">Membrane</keyword>
<dbReference type="GO" id="GO:0004340">
    <property type="term" value="F:glucokinase activity"/>
    <property type="evidence" value="ECO:0007669"/>
    <property type="project" value="UniProtKB-UniRule"/>
</dbReference>
<dbReference type="CDD" id="cd24008">
    <property type="entry name" value="ASKHA_NBD_GLK"/>
    <property type="match status" value="1"/>
</dbReference>